<dbReference type="InterPro" id="IPR037695">
    <property type="entry name" value="IQUB"/>
</dbReference>
<evidence type="ECO:0000313" key="3">
    <source>
        <dbReference type="Ensembl" id="ENSSSCP00025035611.1"/>
    </source>
</evidence>
<dbReference type="Proteomes" id="UP000694727">
    <property type="component" value="Unplaced"/>
</dbReference>
<evidence type="ECO:0000256" key="1">
    <source>
        <dbReference type="SAM" id="MobiDB-lite"/>
    </source>
</evidence>
<dbReference type="Proteomes" id="UP000694570">
    <property type="component" value="Unplaced"/>
</dbReference>
<proteinExistence type="predicted"/>
<dbReference type="AlphaFoldDB" id="A0A8D0T3K3"/>
<feature type="region of interest" description="Disordered" evidence="1">
    <location>
        <begin position="1"/>
        <end position="72"/>
    </location>
</feature>
<dbReference type="Ensembl" id="ENSSSCT00040025926.1">
    <property type="protein sequence ID" value="ENSSSCP00040010965.1"/>
    <property type="gene ID" value="ENSSSCG00040019126.1"/>
</dbReference>
<dbReference type="Ensembl" id="ENSSSCT00025082068.1">
    <property type="protein sequence ID" value="ENSSSCP00025035611.1"/>
    <property type="gene ID" value="ENSSSCG00025059979.1"/>
</dbReference>
<protein>
    <submittedName>
        <fullName evidence="3">IQ motif and ubiquitin domain containing</fullName>
    </submittedName>
</protein>
<gene>
    <name evidence="4" type="primary">IQUB</name>
</gene>
<dbReference type="PANTHER" id="PTHR21074">
    <property type="entry name" value="IQ AND UBIQUITIN-LIKE DOMAIN-CONTAINING PROTEIN"/>
    <property type="match status" value="1"/>
</dbReference>
<evidence type="ECO:0000313" key="5">
    <source>
        <dbReference type="Proteomes" id="UP000694727"/>
    </source>
</evidence>
<dbReference type="Proteomes" id="UP000694722">
    <property type="component" value="Unplaced"/>
</dbReference>
<accession>A0A8D0T3K3</accession>
<organism evidence="3 5">
    <name type="scientific">Sus scrofa</name>
    <name type="common">Pig</name>
    <dbReference type="NCBI Taxonomy" id="9823"/>
    <lineage>
        <taxon>Eukaryota</taxon>
        <taxon>Metazoa</taxon>
        <taxon>Chordata</taxon>
        <taxon>Craniata</taxon>
        <taxon>Vertebrata</taxon>
        <taxon>Euteleostomi</taxon>
        <taxon>Mammalia</taxon>
        <taxon>Eutheria</taxon>
        <taxon>Laurasiatheria</taxon>
        <taxon>Artiodactyla</taxon>
        <taxon>Suina</taxon>
        <taxon>Suidae</taxon>
        <taxon>Sus</taxon>
    </lineage>
</organism>
<feature type="compositionally biased region" description="Acidic residues" evidence="1">
    <location>
        <begin position="35"/>
        <end position="49"/>
    </location>
</feature>
<feature type="compositionally biased region" description="Basic and acidic residues" evidence="1">
    <location>
        <begin position="88"/>
        <end position="114"/>
    </location>
</feature>
<reference evidence="3" key="1">
    <citation type="submission" date="2025-05" db="UniProtKB">
        <authorList>
            <consortium name="Ensembl"/>
        </authorList>
    </citation>
    <scope>IDENTIFICATION</scope>
</reference>
<dbReference type="Pfam" id="PF25805">
    <property type="entry name" value="IQUB"/>
    <property type="match status" value="1"/>
</dbReference>
<feature type="domain" description="IQ motif and ubiquitin-like" evidence="2">
    <location>
        <begin position="422"/>
        <end position="557"/>
    </location>
</feature>
<name>A0A8D0T3K3_PIG</name>
<evidence type="ECO:0000313" key="4">
    <source>
        <dbReference type="Ensembl" id="ENSSSCP00030040488.1"/>
    </source>
</evidence>
<dbReference type="InterPro" id="IPR057887">
    <property type="entry name" value="IQUB_helical"/>
</dbReference>
<dbReference type="Ensembl" id="ENSSSCT00030087653.1">
    <property type="protein sequence ID" value="ENSSSCP00030040488.1"/>
    <property type="gene ID" value="ENSSSCG00030062616.1"/>
</dbReference>
<sequence>MSDQEKKSDAQNVVDSSEEIKDTLGTISIPVSSEELPDSDQTEDNEYELEPSGWDHERPVEDSSDQSLSSLELNDIKQLMEDVMSTEEVSHSPRDSGDSLTKSDNEEQSAKKYSKDSLRFLEKVKAVKESLRTSTKDSSATGMILKNQETLLQHGVKPQDVVQVEIFSLHPDLYPIRRIARLSDVSQIITVRVQTGIDEYQEVAVEMIRSEFHKPFLGGFRHKITGIEYHNAGTQTVPKKSPEKLNVFCRDTQTVFQRRKLQQTTNTTSTQMTKIGVYISNVTDKLVTPGKYLSAAEYHARRLEAVIVIQTHYRRWHAKVMVENLRRQKMFRLKWEAQEELRKIKEKEEWMKLDYYRRHNPQTKEDFELLYNALEFWRQEELARINQSFTGAERKAALCELLEKETQIIASIGRHRYIAYTANREASIEAFLDKCSAPKVWRTFDGKIIEMDTQFTIRARELQNIYKCIMLRNISQDERLDVLLTLKHTVKEHECKLTQEILELIDREVDLMMRGVKHENLAGLRKRIATLFFHYIKTPLFNPEVARHLKVPQDPLKFYKKIYFCHSCQLYLPSTEFAVSSTSHRIYRCRHCVNLDNETRKRESFLKHKCLLQRLYNSEAEYEDDSKIAFLMQLQDIQYLTENIWASQSVLSAWKDLNDLVMVRWDKSLEWSPWNCILLTKDEGATHLKLKSIEEVRKSNFIGELNLIIGIIREKLTAFYSIPRVIYMLMLD</sequence>
<feature type="region of interest" description="Disordered" evidence="1">
    <location>
        <begin position="84"/>
        <end position="114"/>
    </location>
</feature>
<dbReference type="PANTHER" id="PTHR21074:SF0">
    <property type="entry name" value="IQ AND UBIQUITIN-LIKE DOMAIN-CONTAINING PROTEIN"/>
    <property type="match status" value="1"/>
</dbReference>
<evidence type="ECO:0000259" key="2">
    <source>
        <dbReference type="Pfam" id="PF25805"/>
    </source>
</evidence>